<dbReference type="EMBL" id="CP013355">
    <property type="protein sequence ID" value="AMC10342.1"/>
    <property type="molecule type" value="Genomic_DNA"/>
</dbReference>
<dbReference type="Pfam" id="PF19515">
    <property type="entry name" value="DUF6048"/>
    <property type="match status" value="1"/>
</dbReference>
<dbReference type="PATRIC" id="fig|1622118.3.peg.706"/>
<reference evidence="2" key="1">
    <citation type="submission" date="2015-12" db="EMBL/GenBank/DDBJ databases">
        <title>Complete genome sequence of Lutibacter profundus strain LP1.</title>
        <authorList>
            <person name="Wissuwa J."/>
            <person name="Le Moine Bauer S."/>
            <person name="Stokke R."/>
            <person name="Dahle H."/>
            <person name="Steen I.H."/>
        </authorList>
    </citation>
    <scope>NUCLEOTIDE SEQUENCE [LARGE SCALE GENOMIC DNA]</scope>
    <source>
        <strain evidence="2">LP1</strain>
    </source>
</reference>
<dbReference type="Proteomes" id="UP000059672">
    <property type="component" value="Chromosome"/>
</dbReference>
<gene>
    <name evidence="1" type="ORF">Lupro_03330</name>
</gene>
<accession>A0A109RN49</accession>
<dbReference type="KEGG" id="lut:Lupro_03330"/>
<evidence type="ECO:0008006" key="3">
    <source>
        <dbReference type="Google" id="ProtNLM"/>
    </source>
</evidence>
<reference evidence="1 2" key="2">
    <citation type="journal article" date="2016" name="Int. J. Syst. Evol. Microbiol.">
        <title>Lutibacter profundi sp. nov., isolated from a deep-sea hydrothermal system on the Arctic Mid-Ocean Ridge and emended description of the genus Lutibacter.</title>
        <authorList>
            <person name="Le Moine Bauer S."/>
            <person name="Roalkvam I."/>
            <person name="Steen I.H."/>
            <person name="Dahle H."/>
        </authorList>
    </citation>
    <scope>NUCLEOTIDE SEQUENCE [LARGE SCALE GENOMIC DNA]</scope>
    <source>
        <strain evidence="1 2">LP1</strain>
    </source>
</reference>
<dbReference type="InterPro" id="IPR046111">
    <property type="entry name" value="DUF6048"/>
</dbReference>
<dbReference type="AlphaFoldDB" id="A0A109RN49"/>
<keyword evidence="2" id="KW-1185">Reference proteome</keyword>
<evidence type="ECO:0000313" key="1">
    <source>
        <dbReference type="EMBL" id="AMC10342.1"/>
    </source>
</evidence>
<sequence>MKKQHIFIYFISILFTISVNSQEKLDTVKTKESYGIRIGLDLSKPITSFLDTNSYGYEFVGDMRISRNYYAAVELGFTNKTTIEDYLNFTTKGSYIKAGFNYNVYKNWKGMTNEIYIGLRYGLSFFNQTLNNYTPHVKGTYFIPNTLEVNTEFKDLTAQWVEIVFGMKVETFKNLYLGVSVSFNNMLNTKEPENFKNLYVPGFNRVFLNNAGVGFNYTLSYLIPIFKKEN</sequence>
<evidence type="ECO:0000313" key="2">
    <source>
        <dbReference type="Proteomes" id="UP000059672"/>
    </source>
</evidence>
<proteinExistence type="predicted"/>
<dbReference type="RefSeq" id="WP_068206252.1">
    <property type="nucleotide sequence ID" value="NZ_CP013355.1"/>
</dbReference>
<organism evidence="1 2">
    <name type="scientific">Lutibacter profundi</name>
    <dbReference type="NCBI Taxonomy" id="1622118"/>
    <lineage>
        <taxon>Bacteria</taxon>
        <taxon>Pseudomonadati</taxon>
        <taxon>Bacteroidota</taxon>
        <taxon>Flavobacteriia</taxon>
        <taxon>Flavobacteriales</taxon>
        <taxon>Flavobacteriaceae</taxon>
        <taxon>Lutibacter</taxon>
    </lineage>
</organism>
<name>A0A109RN49_9FLAO</name>
<protein>
    <recommendedName>
        <fullName evidence="3">Outer membrane protein beta-barrel domain-containing protein</fullName>
    </recommendedName>
</protein>
<dbReference type="STRING" id="1622118.Lupro_03330"/>